<evidence type="ECO:0000256" key="2">
    <source>
        <dbReference type="SAM" id="Phobius"/>
    </source>
</evidence>
<reference evidence="4 5" key="1">
    <citation type="submission" date="2018-03" db="EMBL/GenBank/DDBJ databases">
        <title>Genomic Encyclopedia of Archaeal and Bacterial Type Strains, Phase II (KMG-II): from individual species to whole genera.</title>
        <authorList>
            <person name="Goeker M."/>
        </authorList>
    </citation>
    <scope>NUCLEOTIDE SEQUENCE [LARGE SCALE GENOMIC DNA]</scope>
    <source>
        <strain evidence="4 5">DSM 29057</strain>
    </source>
</reference>
<dbReference type="Gene3D" id="3.30.565.10">
    <property type="entry name" value="Histidine kinase-like ATPase, C-terminal domain"/>
    <property type="match status" value="1"/>
</dbReference>
<dbReference type="EMBL" id="PYAS01000008">
    <property type="protein sequence ID" value="PSL27359.1"/>
    <property type="molecule type" value="Genomic_DNA"/>
</dbReference>
<name>A0A2P8G066_9BACT</name>
<dbReference type="AlphaFoldDB" id="A0A2P8G066"/>
<proteinExistence type="predicted"/>
<dbReference type="RefSeq" id="WP_106596759.1">
    <property type="nucleotide sequence ID" value="NZ_PYAS01000008.1"/>
</dbReference>
<feature type="coiled-coil region" evidence="1">
    <location>
        <begin position="162"/>
        <end position="210"/>
    </location>
</feature>
<keyword evidence="2" id="KW-0812">Transmembrane</keyword>
<dbReference type="Pfam" id="PF06580">
    <property type="entry name" value="His_kinase"/>
    <property type="match status" value="1"/>
</dbReference>
<protein>
    <submittedName>
        <fullName evidence="4">GHKL domain-containing protein</fullName>
    </submittedName>
</protein>
<feature type="transmembrane region" description="Helical" evidence="2">
    <location>
        <begin position="17"/>
        <end position="34"/>
    </location>
</feature>
<sequence length="407" mass="47279">MRFNPISSEKSAKITRIIYHILAWIALWCIAHYYSIPALTKDNVSVVWHASAAVFLQSISVFYLLGYVVFPRFLYTRKILPLVISLVIVFLLVHITNYYEFRHLASLTNGSGENGFYVTKLWDFFQARSRWTSCFTDFDIAYTDYAWSLYYITPLLAIKVMRDIINSRTKNMQLEMERLQLEKVNLNLQTQSLQLQKNNLNLELSFLKSQINPHFLFNTLNAIYTKTVDVDEQAADLVLKLSDLMRYSLYESSKENVVLSKEISYIENYLDLERARFSDKVTIEYQLTGNPEEYLIAPLLLVSFVENAFKHGTAKSKYASYVNISIVLDQNTLYFKIKNNIPQHTRQSPPRAREDKVGGFGLSNTSKRLQLLYPDRHKLSVQQSESEFSVDLELELDSANVVRYFSS</sequence>
<evidence type="ECO:0000256" key="1">
    <source>
        <dbReference type="SAM" id="Coils"/>
    </source>
</evidence>
<keyword evidence="1" id="KW-0175">Coiled coil</keyword>
<dbReference type="InterPro" id="IPR010559">
    <property type="entry name" value="Sig_transdc_His_kin_internal"/>
</dbReference>
<evidence type="ECO:0000259" key="3">
    <source>
        <dbReference type="Pfam" id="PF06580"/>
    </source>
</evidence>
<dbReference type="GO" id="GO:0016020">
    <property type="term" value="C:membrane"/>
    <property type="evidence" value="ECO:0007669"/>
    <property type="project" value="InterPro"/>
</dbReference>
<feature type="transmembrane region" description="Helical" evidence="2">
    <location>
        <begin position="46"/>
        <end position="70"/>
    </location>
</feature>
<comment type="caution">
    <text evidence="4">The sequence shown here is derived from an EMBL/GenBank/DDBJ whole genome shotgun (WGS) entry which is preliminary data.</text>
</comment>
<evidence type="ECO:0000313" key="5">
    <source>
        <dbReference type="Proteomes" id="UP000241964"/>
    </source>
</evidence>
<gene>
    <name evidence="4" type="ORF">CLV60_108216</name>
</gene>
<dbReference type="Proteomes" id="UP000241964">
    <property type="component" value="Unassembled WGS sequence"/>
</dbReference>
<keyword evidence="5" id="KW-1185">Reference proteome</keyword>
<feature type="transmembrane region" description="Helical" evidence="2">
    <location>
        <begin position="79"/>
        <end position="99"/>
    </location>
</feature>
<accession>A0A2P8G066</accession>
<dbReference type="SUPFAM" id="SSF55874">
    <property type="entry name" value="ATPase domain of HSP90 chaperone/DNA topoisomerase II/histidine kinase"/>
    <property type="match status" value="1"/>
</dbReference>
<dbReference type="PANTHER" id="PTHR34220">
    <property type="entry name" value="SENSOR HISTIDINE KINASE YPDA"/>
    <property type="match status" value="1"/>
</dbReference>
<dbReference type="InterPro" id="IPR050640">
    <property type="entry name" value="Bact_2-comp_sensor_kinase"/>
</dbReference>
<keyword evidence="2" id="KW-0472">Membrane</keyword>
<dbReference type="InterPro" id="IPR036890">
    <property type="entry name" value="HATPase_C_sf"/>
</dbReference>
<dbReference type="OrthoDB" id="9792992at2"/>
<keyword evidence="2" id="KW-1133">Transmembrane helix</keyword>
<dbReference type="GO" id="GO:0000155">
    <property type="term" value="F:phosphorelay sensor kinase activity"/>
    <property type="evidence" value="ECO:0007669"/>
    <property type="project" value="InterPro"/>
</dbReference>
<feature type="domain" description="Signal transduction histidine kinase internal region" evidence="3">
    <location>
        <begin position="203"/>
        <end position="280"/>
    </location>
</feature>
<organism evidence="4 5">
    <name type="scientific">Dyadobacter jiangsuensis</name>
    <dbReference type="NCBI Taxonomy" id="1591085"/>
    <lineage>
        <taxon>Bacteria</taxon>
        <taxon>Pseudomonadati</taxon>
        <taxon>Bacteroidota</taxon>
        <taxon>Cytophagia</taxon>
        <taxon>Cytophagales</taxon>
        <taxon>Spirosomataceae</taxon>
        <taxon>Dyadobacter</taxon>
    </lineage>
</organism>
<dbReference type="PANTHER" id="PTHR34220:SF7">
    <property type="entry name" value="SENSOR HISTIDINE KINASE YPDA"/>
    <property type="match status" value="1"/>
</dbReference>
<evidence type="ECO:0000313" key="4">
    <source>
        <dbReference type="EMBL" id="PSL27359.1"/>
    </source>
</evidence>